<name>C1H600_PARBA</name>
<dbReference type="InterPro" id="IPR013149">
    <property type="entry name" value="ADH-like_C"/>
</dbReference>
<dbReference type="OrthoDB" id="48317at2759"/>
<sequence length="347" mass="37675">MTSQQTQKALIDGPNGEPLFKTDYPIPPLPADYVLAKTAYVALNPTDWKNLSTAPGALAGCDFSGTVEEVGSAVTKKFTKGEKIMGFNHGFNRVRPTTGSFAEHVITKGDLLFRVPESLPMDQAATMPAGLYTVGQGLYQGSLQLSWPDDPVKEAVPLLIYGGSSATGALAIQFAKLSGYTVITTCSPSNFSYVKELGARIAFDYHVKDVGKKIREYTNNDLHLAYDTIGSVETAAVCSDALSSRSGGKYMATLPVQSKRKDVESDLRVGYTVFNEYFVMGSTSFPASVEDYEFAKRFAGVAEKLVWEGKVRAHRVLLKEGGFESIPAGWELMRKNKVSGQKLVYGV</sequence>
<accession>C1H600</accession>
<evidence type="ECO:0000256" key="2">
    <source>
        <dbReference type="ARBA" id="ARBA00023002"/>
    </source>
</evidence>
<dbReference type="Pfam" id="PF00107">
    <property type="entry name" value="ADH_zinc_N"/>
    <property type="match status" value="1"/>
</dbReference>
<dbReference type="CDD" id="cd08249">
    <property type="entry name" value="enoyl_reductase_like"/>
    <property type="match status" value="1"/>
</dbReference>
<dbReference type="InterPro" id="IPR011032">
    <property type="entry name" value="GroES-like_sf"/>
</dbReference>
<organism evidence="4 5">
    <name type="scientific">Paracoccidioides lutzii (strain ATCC MYA-826 / Pb01)</name>
    <name type="common">Paracoccidioides brasiliensis</name>
    <dbReference type="NCBI Taxonomy" id="502779"/>
    <lineage>
        <taxon>Eukaryota</taxon>
        <taxon>Fungi</taxon>
        <taxon>Dikarya</taxon>
        <taxon>Ascomycota</taxon>
        <taxon>Pezizomycotina</taxon>
        <taxon>Eurotiomycetes</taxon>
        <taxon>Eurotiomycetidae</taxon>
        <taxon>Onygenales</taxon>
        <taxon>Ajellomycetaceae</taxon>
        <taxon>Paracoccidioides</taxon>
    </lineage>
</organism>
<keyword evidence="5" id="KW-1185">Reference proteome</keyword>
<comment type="similarity">
    <text evidence="1">Belongs to the zinc-containing alcohol dehydrogenase family.</text>
</comment>
<dbReference type="GeneID" id="9095133"/>
<dbReference type="PANTHER" id="PTHR45348:SF2">
    <property type="entry name" value="ZINC-TYPE ALCOHOL DEHYDROGENASE-LIKE PROTEIN C2E1P3.01"/>
    <property type="match status" value="1"/>
</dbReference>
<evidence type="ECO:0000313" key="4">
    <source>
        <dbReference type="EMBL" id="EEH35063.1"/>
    </source>
</evidence>
<dbReference type="Proteomes" id="UP000002059">
    <property type="component" value="Partially assembled WGS sequence"/>
</dbReference>
<dbReference type="InterPro" id="IPR047122">
    <property type="entry name" value="Trans-enoyl_RdTase-like"/>
</dbReference>
<dbReference type="VEuPathDB" id="FungiDB:PAAG_06110"/>
<dbReference type="HOGENOM" id="CLU_026673_16_1_1"/>
<dbReference type="AlphaFoldDB" id="C1H600"/>
<dbReference type="PANTHER" id="PTHR45348">
    <property type="entry name" value="HYPOTHETICAL OXIDOREDUCTASE (EUROFUNG)"/>
    <property type="match status" value="1"/>
</dbReference>
<dbReference type="SMART" id="SM00829">
    <property type="entry name" value="PKS_ER"/>
    <property type="match status" value="1"/>
</dbReference>
<dbReference type="RefSeq" id="XP_002791845.1">
    <property type="nucleotide sequence ID" value="XM_002791799.1"/>
</dbReference>
<gene>
    <name evidence="4" type="ORF">PAAG_06110</name>
</gene>
<dbReference type="SUPFAM" id="SSF51735">
    <property type="entry name" value="NAD(P)-binding Rossmann-fold domains"/>
    <property type="match status" value="1"/>
</dbReference>
<evidence type="ECO:0000256" key="1">
    <source>
        <dbReference type="ARBA" id="ARBA00008072"/>
    </source>
</evidence>
<dbReference type="Pfam" id="PF08240">
    <property type="entry name" value="ADH_N"/>
    <property type="match status" value="1"/>
</dbReference>
<dbReference type="Gene3D" id="3.40.50.720">
    <property type="entry name" value="NAD(P)-binding Rossmann-like Domain"/>
    <property type="match status" value="1"/>
</dbReference>
<proteinExistence type="inferred from homology"/>
<keyword evidence="2" id="KW-0560">Oxidoreductase</keyword>
<dbReference type="STRING" id="502779.C1H600"/>
<feature type="domain" description="Enoyl reductase (ER)" evidence="3">
    <location>
        <begin position="13"/>
        <end position="344"/>
    </location>
</feature>
<dbReference type="InterPro" id="IPR013154">
    <property type="entry name" value="ADH-like_N"/>
</dbReference>
<dbReference type="eggNOG" id="KOG1198">
    <property type="taxonomic scope" value="Eukaryota"/>
</dbReference>
<dbReference type="OMA" id="EDIEYGI"/>
<protein>
    <submittedName>
        <fullName evidence="4">Zinc-binding oxidoreductase ToxD</fullName>
    </submittedName>
</protein>
<dbReference type="KEGG" id="pbl:PAAG_06110"/>
<dbReference type="InterPro" id="IPR020843">
    <property type="entry name" value="ER"/>
</dbReference>
<evidence type="ECO:0000313" key="5">
    <source>
        <dbReference type="Proteomes" id="UP000002059"/>
    </source>
</evidence>
<dbReference type="SUPFAM" id="SSF50129">
    <property type="entry name" value="GroES-like"/>
    <property type="match status" value="1"/>
</dbReference>
<evidence type="ECO:0000259" key="3">
    <source>
        <dbReference type="SMART" id="SM00829"/>
    </source>
</evidence>
<dbReference type="EMBL" id="KN294008">
    <property type="protein sequence ID" value="EEH35063.1"/>
    <property type="molecule type" value="Genomic_DNA"/>
</dbReference>
<dbReference type="GO" id="GO:0016651">
    <property type="term" value="F:oxidoreductase activity, acting on NAD(P)H"/>
    <property type="evidence" value="ECO:0007669"/>
    <property type="project" value="InterPro"/>
</dbReference>
<dbReference type="Gene3D" id="3.90.180.10">
    <property type="entry name" value="Medium-chain alcohol dehydrogenases, catalytic domain"/>
    <property type="match status" value="1"/>
</dbReference>
<reference evidence="4 5" key="1">
    <citation type="journal article" date="2011" name="PLoS Genet.">
        <title>Comparative genomic analysis of human fungal pathogens causing paracoccidioidomycosis.</title>
        <authorList>
            <person name="Desjardins C.A."/>
            <person name="Champion M.D."/>
            <person name="Holder J.W."/>
            <person name="Muszewska A."/>
            <person name="Goldberg J."/>
            <person name="Bailao A.M."/>
            <person name="Brigido M.M."/>
            <person name="Ferreira M.E."/>
            <person name="Garcia A.M."/>
            <person name="Grynberg M."/>
            <person name="Gujja S."/>
            <person name="Heiman D.I."/>
            <person name="Henn M.R."/>
            <person name="Kodira C.D."/>
            <person name="Leon-Narvaez H."/>
            <person name="Longo L.V."/>
            <person name="Ma L.J."/>
            <person name="Malavazi I."/>
            <person name="Matsuo A.L."/>
            <person name="Morais F.V."/>
            <person name="Pereira M."/>
            <person name="Rodriguez-Brito S."/>
            <person name="Sakthikumar S."/>
            <person name="Salem-Izacc S.M."/>
            <person name="Sykes S.M."/>
            <person name="Teixeira M.M."/>
            <person name="Vallejo M.C."/>
            <person name="Walter M.E."/>
            <person name="Yandava C."/>
            <person name="Young S."/>
            <person name="Zeng Q."/>
            <person name="Zucker J."/>
            <person name="Felipe M.S."/>
            <person name="Goldman G.H."/>
            <person name="Haas B.J."/>
            <person name="McEwen J.G."/>
            <person name="Nino-Vega G."/>
            <person name="Puccia R."/>
            <person name="San-Blas G."/>
            <person name="Soares C.M."/>
            <person name="Birren B.W."/>
            <person name="Cuomo C.A."/>
        </authorList>
    </citation>
    <scope>NUCLEOTIDE SEQUENCE [LARGE SCALE GENOMIC DNA]</scope>
    <source>
        <strain evidence="5">ATCC MYA-826 / Pb01</strain>
    </source>
</reference>
<dbReference type="InterPro" id="IPR036291">
    <property type="entry name" value="NAD(P)-bd_dom_sf"/>
</dbReference>